<evidence type="ECO:0000313" key="13">
    <source>
        <dbReference type="EMBL" id="OCQ51831.1"/>
    </source>
</evidence>
<comment type="similarity">
    <text evidence="2">Belongs to the MoaE family.</text>
</comment>
<dbReference type="STRING" id="286156.Ppb6_02946"/>
<comment type="caution">
    <text evidence="13">The sequence shown here is derived from an EMBL/GenBank/DDBJ whole genome shotgun (WGS) entry which is preliminary data.</text>
</comment>
<dbReference type="FunFam" id="3.90.1170.40:FF:000001">
    <property type="entry name" value="Molybdopterin synthase catalytic subunit MoaE"/>
    <property type="match status" value="1"/>
</dbReference>
<dbReference type="Pfam" id="PF02391">
    <property type="entry name" value="MoaE"/>
    <property type="match status" value="1"/>
</dbReference>
<protein>
    <recommendedName>
        <fullName evidence="4">Molybdopterin synthase catalytic subunit</fullName>
        <ecNumber evidence="3">2.8.1.12</ecNumber>
    </recommendedName>
    <alternativeName>
        <fullName evidence="10">MPT synthase subunit 2</fullName>
    </alternativeName>
    <alternativeName>
        <fullName evidence="8">Molybdenum cofactor biosynthesis protein E</fullName>
    </alternativeName>
    <alternativeName>
        <fullName evidence="9">Molybdopterin-converting factor large subunit</fullName>
    </alternativeName>
    <alternativeName>
        <fullName evidence="11">Molybdopterin-converting factor subunit 2</fullName>
    </alternativeName>
</protein>
<evidence type="ECO:0000256" key="5">
    <source>
        <dbReference type="ARBA" id="ARBA00022679"/>
    </source>
</evidence>
<evidence type="ECO:0000256" key="9">
    <source>
        <dbReference type="ARBA" id="ARBA00030407"/>
    </source>
</evidence>
<sequence>MKNTRIFVGLENFNVGDEYEWLSQCDEDGAIVTFTGKVRNHNLGDRVSGLRLEHYPGMTEKVLRNIVVEARSRWPLQRISIIHRVGALYPGDEIVFVGVTSAHRSMAFDAAEFIMDYLKTKAPFWKKEFLPDGERWVESRESDLEAARRWL</sequence>
<evidence type="ECO:0000256" key="10">
    <source>
        <dbReference type="ARBA" id="ARBA00030781"/>
    </source>
</evidence>
<accession>A0A1C0U1P1</accession>
<name>A0A1C0U1P1_9GAMM</name>
<dbReference type="EC" id="2.8.1.12" evidence="3"/>
<dbReference type="PANTHER" id="PTHR23404">
    <property type="entry name" value="MOLYBDOPTERIN SYNTHASE RELATED"/>
    <property type="match status" value="1"/>
</dbReference>
<comment type="subunit">
    <text evidence="7">Heterotetramer of 2 MoaD subunits and 2 MoaE subunits. Also stable as homodimer. The enzyme changes between these two forms during catalysis.</text>
</comment>
<evidence type="ECO:0000256" key="8">
    <source>
        <dbReference type="ARBA" id="ARBA00029745"/>
    </source>
</evidence>
<dbReference type="RefSeq" id="WP_065823784.1">
    <property type="nucleotide sequence ID" value="NZ_CAWMQZ010000104.1"/>
</dbReference>
<evidence type="ECO:0000256" key="7">
    <source>
        <dbReference type="ARBA" id="ARBA00026066"/>
    </source>
</evidence>
<dbReference type="GO" id="GO:0006777">
    <property type="term" value="P:Mo-molybdopterin cofactor biosynthetic process"/>
    <property type="evidence" value="ECO:0007669"/>
    <property type="project" value="UniProtKB-KW"/>
</dbReference>
<dbReference type="SUPFAM" id="SSF54690">
    <property type="entry name" value="Molybdopterin synthase subunit MoaE"/>
    <property type="match status" value="1"/>
</dbReference>
<keyword evidence="5 13" id="KW-0808">Transferase</keyword>
<evidence type="ECO:0000256" key="12">
    <source>
        <dbReference type="ARBA" id="ARBA00049878"/>
    </source>
</evidence>
<evidence type="ECO:0000256" key="3">
    <source>
        <dbReference type="ARBA" id="ARBA00011950"/>
    </source>
</evidence>
<evidence type="ECO:0000256" key="4">
    <source>
        <dbReference type="ARBA" id="ARBA00013858"/>
    </source>
</evidence>
<dbReference type="AlphaFoldDB" id="A0A1C0U1P1"/>
<dbReference type="InterPro" id="IPR036563">
    <property type="entry name" value="MoaE_sf"/>
</dbReference>
<organism evidence="13 14">
    <name type="scientific">Photorhabdus australis subsp. thailandensis</name>
    <dbReference type="NCBI Taxonomy" id="2805096"/>
    <lineage>
        <taxon>Bacteria</taxon>
        <taxon>Pseudomonadati</taxon>
        <taxon>Pseudomonadota</taxon>
        <taxon>Gammaproteobacteria</taxon>
        <taxon>Enterobacterales</taxon>
        <taxon>Morganellaceae</taxon>
        <taxon>Photorhabdus</taxon>
    </lineage>
</organism>
<keyword evidence="6" id="KW-0501">Molybdenum cofactor biosynthesis</keyword>
<keyword evidence="14" id="KW-1185">Reference proteome</keyword>
<reference evidence="13 14" key="1">
    <citation type="submission" date="2015-12" db="EMBL/GenBank/DDBJ databases">
        <title>Genome comparisons provide insights into the role of secondary metabolites in the pathogenic phase of the Photorhabdus life cycle.</title>
        <authorList>
            <person name="Tobias N.J."/>
            <person name="Mishra B."/>
            <person name="Gupta D.K."/>
            <person name="Thines M."/>
            <person name="Stinear T.P."/>
            <person name="Bode H.B."/>
        </authorList>
    </citation>
    <scope>NUCLEOTIDE SEQUENCE [LARGE SCALE GENOMIC DNA]</scope>
    <source>
        <strain evidence="13 14">PB68.1</strain>
    </source>
</reference>
<gene>
    <name evidence="13" type="primary">moaE</name>
    <name evidence="13" type="ORF">Ppb6_02946</name>
</gene>
<evidence type="ECO:0000313" key="14">
    <source>
        <dbReference type="Proteomes" id="UP000093476"/>
    </source>
</evidence>
<evidence type="ECO:0000256" key="11">
    <source>
        <dbReference type="ARBA" id="ARBA00032474"/>
    </source>
</evidence>
<evidence type="ECO:0000256" key="1">
    <source>
        <dbReference type="ARBA" id="ARBA00005046"/>
    </source>
</evidence>
<proteinExistence type="inferred from homology"/>
<dbReference type="GO" id="GO:0030366">
    <property type="term" value="F:molybdopterin synthase activity"/>
    <property type="evidence" value="ECO:0007669"/>
    <property type="project" value="UniProtKB-EC"/>
</dbReference>
<dbReference type="UniPathway" id="UPA00344"/>
<evidence type="ECO:0000256" key="6">
    <source>
        <dbReference type="ARBA" id="ARBA00023150"/>
    </source>
</evidence>
<dbReference type="EMBL" id="LOMY01000104">
    <property type="protein sequence ID" value="OCQ51831.1"/>
    <property type="molecule type" value="Genomic_DNA"/>
</dbReference>
<evidence type="ECO:0000256" key="2">
    <source>
        <dbReference type="ARBA" id="ARBA00005426"/>
    </source>
</evidence>
<dbReference type="CDD" id="cd00756">
    <property type="entry name" value="MoaE"/>
    <property type="match status" value="1"/>
</dbReference>
<comment type="catalytic activity">
    <reaction evidence="12">
        <text>2 [molybdopterin-synthase sulfur-carrier protein]-C-terminal-Gly-aminoethanethioate + cyclic pyranopterin phosphate + H2O = molybdopterin + 2 [molybdopterin-synthase sulfur-carrier protein]-C-terminal Gly-Gly + 2 H(+)</text>
        <dbReference type="Rhea" id="RHEA:26333"/>
        <dbReference type="Rhea" id="RHEA-COMP:12202"/>
        <dbReference type="Rhea" id="RHEA-COMP:19907"/>
        <dbReference type="ChEBI" id="CHEBI:15377"/>
        <dbReference type="ChEBI" id="CHEBI:15378"/>
        <dbReference type="ChEBI" id="CHEBI:58698"/>
        <dbReference type="ChEBI" id="CHEBI:59648"/>
        <dbReference type="ChEBI" id="CHEBI:90778"/>
        <dbReference type="ChEBI" id="CHEBI:232372"/>
        <dbReference type="EC" id="2.8.1.12"/>
    </reaction>
</comment>
<dbReference type="Proteomes" id="UP000093476">
    <property type="component" value="Unassembled WGS sequence"/>
</dbReference>
<dbReference type="NCBIfam" id="NF007959">
    <property type="entry name" value="PRK10678.1"/>
    <property type="match status" value="1"/>
</dbReference>
<dbReference type="Gene3D" id="3.90.1170.40">
    <property type="entry name" value="Molybdopterin biosynthesis MoaE subunit"/>
    <property type="match status" value="1"/>
</dbReference>
<dbReference type="InterPro" id="IPR003448">
    <property type="entry name" value="Mopterin_biosynth_MoaE"/>
</dbReference>
<comment type="pathway">
    <text evidence="1">Cofactor biosynthesis; molybdopterin biosynthesis.</text>
</comment>
<dbReference type="PATRIC" id="fig|286156.4.peg.3342"/>